<protein>
    <submittedName>
        <fullName evidence="5">Response regulator</fullName>
    </submittedName>
</protein>
<sequence>MPMRSRAYRWCTSRAWWKTCRSCSGRPCMPEPVPRVLLLEDDGLARHFVREALDGMALELLPCASLAEARRLLSAHAVALVLTDLHLPDGSGLDLLRWLQERGGDCRTVVFSGGVDDGLRQRLLAQGVWRVLRKPVSVGELIDCVEQALAQPPAGLQQERRPEAADAGAAAQYFGGDRALYEAYRGMCLKQFPIDMAEGDRAADHGDAPALYRVVHNLKSVLTLLGQERAAQLARSVESHAAQGMLPPMRAGWQQLRQQVLAYRMRHGG</sequence>
<dbReference type="SUPFAM" id="SSF52172">
    <property type="entry name" value="CheY-like"/>
    <property type="match status" value="1"/>
</dbReference>
<feature type="modified residue" description="4-aspartylphosphate" evidence="3">
    <location>
        <position position="84"/>
    </location>
</feature>
<dbReference type="InterPro" id="IPR001789">
    <property type="entry name" value="Sig_transdc_resp-reg_receiver"/>
</dbReference>
<keyword evidence="1 3" id="KW-0597">Phosphoprotein</keyword>
<dbReference type="InterPro" id="IPR050595">
    <property type="entry name" value="Bact_response_regulator"/>
</dbReference>
<evidence type="ECO:0000313" key="5">
    <source>
        <dbReference type="EMBL" id="RKJ96798.1"/>
    </source>
</evidence>
<dbReference type="Gene3D" id="1.20.120.160">
    <property type="entry name" value="HPT domain"/>
    <property type="match status" value="1"/>
</dbReference>
<comment type="caution">
    <text evidence="5">The sequence shown here is derived from an EMBL/GenBank/DDBJ whole genome shotgun (WGS) entry which is preliminary data.</text>
</comment>
<evidence type="ECO:0000256" key="1">
    <source>
        <dbReference type="ARBA" id="ARBA00022553"/>
    </source>
</evidence>
<accession>A0A420KC67</accession>
<name>A0A420KC67_9BURK</name>
<dbReference type="Pfam" id="PF01627">
    <property type="entry name" value="Hpt"/>
    <property type="match status" value="1"/>
</dbReference>
<dbReference type="InterPro" id="IPR011006">
    <property type="entry name" value="CheY-like_superfamily"/>
</dbReference>
<dbReference type="SMART" id="SM00448">
    <property type="entry name" value="REC"/>
    <property type="match status" value="1"/>
</dbReference>
<dbReference type="AlphaFoldDB" id="A0A420KC67"/>
<dbReference type="InterPro" id="IPR008207">
    <property type="entry name" value="Sig_transdc_His_kin_Hpt_dom"/>
</dbReference>
<dbReference type="PROSITE" id="PS50110">
    <property type="entry name" value="RESPONSE_REGULATORY"/>
    <property type="match status" value="1"/>
</dbReference>
<feature type="domain" description="Response regulatory" evidence="4">
    <location>
        <begin position="35"/>
        <end position="149"/>
    </location>
</feature>
<dbReference type="GO" id="GO:0000160">
    <property type="term" value="P:phosphorelay signal transduction system"/>
    <property type="evidence" value="ECO:0007669"/>
    <property type="project" value="UniProtKB-KW"/>
</dbReference>
<dbReference type="PANTHER" id="PTHR44591">
    <property type="entry name" value="STRESS RESPONSE REGULATOR PROTEIN 1"/>
    <property type="match status" value="1"/>
</dbReference>
<keyword evidence="2" id="KW-0902">Two-component regulatory system</keyword>
<proteinExistence type="predicted"/>
<evidence type="ECO:0000259" key="4">
    <source>
        <dbReference type="PROSITE" id="PS50110"/>
    </source>
</evidence>
<dbReference type="Gene3D" id="3.40.50.2300">
    <property type="match status" value="1"/>
</dbReference>
<dbReference type="EMBL" id="NKDB02000002">
    <property type="protein sequence ID" value="RKJ96798.1"/>
    <property type="molecule type" value="Genomic_DNA"/>
</dbReference>
<evidence type="ECO:0000256" key="2">
    <source>
        <dbReference type="ARBA" id="ARBA00023012"/>
    </source>
</evidence>
<dbReference type="GO" id="GO:0004672">
    <property type="term" value="F:protein kinase activity"/>
    <property type="evidence" value="ECO:0007669"/>
    <property type="project" value="UniProtKB-ARBA"/>
</dbReference>
<evidence type="ECO:0000313" key="6">
    <source>
        <dbReference type="Proteomes" id="UP000216225"/>
    </source>
</evidence>
<dbReference type="PANTHER" id="PTHR44591:SF21">
    <property type="entry name" value="TWO-COMPONENT RESPONSE REGULATOR"/>
    <property type="match status" value="1"/>
</dbReference>
<dbReference type="Pfam" id="PF00072">
    <property type="entry name" value="Response_reg"/>
    <property type="match status" value="1"/>
</dbReference>
<dbReference type="Proteomes" id="UP000216225">
    <property type="component" value="Unassembled WGS sequence"/>
</dbReference>
<organism evidence="5 6">
    <name type="scientific">Alicycliphilus denitrificans</name>
    <dbReference type="NCBI Taxonomy" id="179636"/>
    <lineage>
        <taxon>Bacteria</taxon>
        <taxon>Pseudomonadati</taxon>
        <taxon>Pseudomonadota</taxon>
        <taxon>Betaproteobacteria</taxon>
        <taxon>Burkholderiales</taxon>
        <taxon>Comamonadaceae</taxon>
        <taxon>Alicycliphilus</taxon>
    </lineage>
</organism>
<dbReference type="InterPro" id="IPR036641">
    <property type="entry name" value="HPT_dom_sf"/>
</dbReference>
<reference evidence="5 6" key="1">
    <citation type="submission" date="2018-09" db="EMBL/GenBank/DDBJ databases">
        <title>Genome comparison of Alicycliphilus sp. BQ1, a polyurethanolytic bacterium, with its closest phylogenetic relatives Alicycliphilus denitrificans BC and K601, unable to attack polyurethane.</title>
        <authorList>
            <person name="Loza-Tavera H."/>
            <person name="Lozano L."/>
            <person name="Cevallos M."/>
            <person name="Maya-Lucas O."/>
            <person name="Garcia-Mena J."/>
            <person name="Hernandez J."/>
        </authorList>
    </citation>
    <scope>NUCLEOTIDE SEQUENCE [LARGE SCALE GENOMIC DNA]</scope>
    <source>
        <strain evidence="5 6">BQ1</strain>
    </source>
</reference>
<gene>
    <name evidence="5" type="ORF">CE154_012345</name>
</gene>
<dbReference type="SUPFAM" id="SSF47226">
    <property type="entry name" value="Histidine-containing phosphotransfer domain, HPT domain"/>
    <property type="match status" value="1"/>
</dbReference>
<evidence type="ECO:0000256" key="3">
    <source>
        <dbReference type="PROSITE-ProRule" id="PRU00169"/>
    </source>
</evidence>
<dbReference type="CDD" id="cd00156">
    <property type="entry name" value="REC"/>
    <property type="match status" value="1"/>
</dbReference>